<reference evidence="2" key="2">
    <citation type="submission" date="2017-10" db="EMBL/GenBank/DDBJ databases">
        <title>Ladona fulva Genome sequencing and assembly.</title>
        <authorList>
            <person name="Murali S."/>
            <person name="Richards S."/>
            <person name="Bandaranaike D."/>
            <person name="Bellair M."/>
            <person name="Blankenburg K."/>
            <person name="Chao H."/>
            <person name="Dinh H."/>
            <person name="Doddapaneni H."/>
            <person name="Dugan-Rocha S."/>
            <person name="Elkadiri S."/>
            <person name="Gnanaolivu R."/>
            <person name="Hernandez B."/>
            <person name="Skinner E."/>
            <person name="Javaid M."/>
            <person name="Lee S."/>
            <person name="Li M."/>
            <person name="Ming W."/>
            <person name="Munidasa M."/>
            <person name="Muniz J."/>
            <person name="Nguyen L."/>
            <person name="Hughes D."/>
            <person name="Osuji N."/>
            <person name="Pu L.-L."/>
            <person name="Puazo M."/>
            <person name="Qu C."/>
            <person name="Quiroz J."/>
            <person name="Raj R."/>
            <person name="Weissenberger G."/>
            <person name="Xin Y."/>
            <person name="Zou X."/>
            <person name="Han Y."/>
            <person name="Worley K."/>
            <person name="Muzny D."/>
            <person name="Gibbs R."/>
        </authorList>
    </citation>
    <scope>NUCLEOTIDE SEQUENCE</scope>
    <source>
        <strain evidence="2">Sampled in the wild</strain>
    </source>
</reference>
<feature type="region of interest" description="Disordered" evidence="1">
    <location>
        <begin position="1"/>
        <end position="37"/>
    </location>
</feature>
<proteinExistence type="predicted"/>
<gene>
    <name evidence="2" type="ORF">J437_LFUL004165</name>
</gene>
<evidence type="ECO:0000313" key="2">
    <source>
        <dbReference type="EMBL" id="KAG8225597.1"/>
    </source>
</evidence>
<organism evidence="2 3">
    <name type="scientific">Ladona fulva</name>
    <name type="common">Scarce chaser dragonfly</name>
    <name type="synonym">Libellula fulva</name>
    <dbReference type="NCBI Taxonomy" id="123851"/>
    <lineage>
        <taxon>Eukaryota</taxon>
        <taxon>Metazoa</taxon>
        <taxon>Ecdysozoa</taxon>
        <taxon>Arthropoda</taxon>
        <taxon>Hexapoda</taxon>
        <taxon>Insecta</taxon>
        <taxon>Pterygota</taxon>
        <taxon>Palaeoptera</taxon>
        <taxon>Odonata</taxon>
        <taxon>Epiprocta</taxon>
        <taxon>Anisoptera</taxon>
        <taxon>Libelluloidea</taxon>
        <taxon>Libellulidae</taxon>
        <taxon>Ladona</taxon>
    </lineage>
</organism>
<protein>
    <recommendedName>
        <fullName evidence="4">Reverse transcriptase</fullName>
    </recommendedName>
</protein>
<dbReference type="Proteomes" id="UP000792457">
    <property type="component" value="Unassembled WGS sequence"/>
</dbReference>
<keyword evidence="3" id="KW-1185">Reference proteome</keyword>
<feature type="region of interest" description="Disordered" evidence="1">
    <location>
        <begin position="296"/>
        <end position="325"/>
    </location>
</feature>
<evidence type="ECO:0000256" key="1">
    <source>
        <dbReference type="SAM" id="MobiDB-lite"/>
    </source>
</evidence>
<feature type="region of interest" description="Disordered" evidence="1">
    <location>
        <begin position="208"/>
        <end position="277"/>
    </location>
</feature>
<name>A0A8K0K0Z0_LADFU</name>
<feature type="compositionally biased region" description="Low complexity" evidence="1">
    <location>
        <begin position="230"/>
        <end position="248"/>
    </location>
</feature>
<dbReference type="OrthoDB" id="8195432at2759"/>
<evidence type="ECO:0000313" key="3">
    <source>
        <dbReference type="Proteomes" id="UP000792457"/>
    </source>
</evidence>
<dbReference type="AlphaFoldDB" id="A0A8K0K0Z0"/>
<feature type="compositionally biased region" description="Low complexity" evidence="1">
    <location>
        <begin position="28"/>
        <end position="37"/>
    </location>
</feature>
<comment type="caution">
    <text evidence="2">The sequence shown here is derived from an EMBL/GenBank/DDBJ whole genome shotgun (WGS) entry which is preliminary data.</text>
</comment>
<accession>A0A8K0K0Z0</accession>
<evidence type="ECO:0008006" key="4">
    <source>
        <dbReference type="Google" id="ProtNLM"/>
    </source>
</evidence>
<feature type="compositionally biased region" description="Basic and acidic residues" evidence="1">
    <location>
        <begin position="249"/>
        <end position="260"/>
    </location>
</feature>
<dbReference type="EMBL" id="KZ308244">
    <property type="protein sequence ID" value="KAG8225597.1"/>
    <property type="molecule type" value="Genomic_DNA"/>
</dbReference>
<reference evidence="2" key="1">
    <citation type="submission" date="2013-04" db="EMBL/GenBank/DDBJ databases">
        <authorList>
            <person name="Qu J."/>
            <person name="Murali S.C."/>
            <person name="Bandaranaike D."/>
            <person name="Bellair M."/>
            <person name="Blankenburg K."/>
            <person name="Chao H."/>
            <person name="Dinh H."/>
            <person name="Doddapaneni H."/>
            <person name="Downs B."/>
            <person name="Dugan-Rocha S."/>
            <person name="Elkadiri S."/>
            <person name="Gnanaolivu R.D."/>
            <person name="Hernandez B."/>
            <person name="Javaid M."/>
            <person name="Jayaseelan J.C."/>
            <person name="Lee S."/>
            <person name="Li M."/>
            <person name="Ming W."/>
            <person name="Munidasa M."/>
            <person name="Muniz J."/>
            <person name="Nguyen L."/>
            <person name="Ongeri F."/>
            <person name="Osuji N."/>
            <person name="Pu L.-L."/>
            <person name="Puazo M."/>
            <person name="Qu C."/>
            <person name="Quiroz J."/>
            <person name="Raj R."/>
            <person name="Weissenberger G."/>
            <person name="Xin Y."/>
            <person name="Zou X."/>
            <person name="Han Y."/>
            <person name="Richards S."/>
            <person name="Worley K."/>
            <person name="Muzny D."/>
            <person name="Gibbs R."/>
        </authorList>
    </citation>
    <scope>NUCLEOTIDE SEQUENCE</scope>
    <source>
        <strain evidence="2">Sampled in the wild</strain>
    </source>
</reference>
<sequence>MLVRQRPCGPEPGEPQGRYRNTVDYDGSGMTTTTASTYSPSSEILVIPTNQRHQALHLIRRTIEEGWRRSLVAKPDQGKVYHAASSHFLRDGRHTRFCDWRFIHRAQLNLLPLNAARHGVARGDMRCTRCGTAAETLPHVLNHCAPHSAAWTECHNEIQRILVESLPNEWNIRVDRRIPGVASLFDRISWHPRDPVVRFTLWMSRYRSTTNRTPSTPPAQLNEQSMRKLPSVPGAAPNGSPSGRPSGRGPRDVRQKERRPPPPPPHPGPKDAAAPTEDGLRGHQMVAGHLRGAHHRGAAIPDSNIGVQSGWGASGRPPGETSRRGNLRLEFDKSHCQDTLYLTLPVRTLDFV</sequence>